<dbReference type="PANTHER" id="PTHR30405">
    <property type="entry name" value="TRANSPOSASE"/>
    <property type="match status" value="1"/>
</dbReference>
<protein>
    <submittedName>
        <fullName evidence="9">IS200/IS605 family element transposase accessory protein TnpB</fullName>
    </submittedName>
</protein>
<evidence type="ECO:0000259" key="8">
    <source>
        <dbReference type="Pfam" id="PF07282"/>
    </source>
</evidence>
<dbReference type="GO" id="GO:0006310">
    <property type="term" value="P:DNA recombination"/>
    <property type="evidence" value="ECO:0007669"/>
    <property type="project" value="UniProtKB-KW"/>
</dbReference>
<dbReference type="GO" id="GO:0003677">
    <property type="term" value="F:DNA binding"/>
    <property type="evidence" value="ECO:0007669"/>
    <property type="project" value="UniProtKB-KW"/>
</dbReference>
<evidence type="ECO:0000256" key="3">
    <source>
        <dbReference type="ARBA" id="ARBA00022578"/>
    </source>
</evidence>
<name>A0A5B8NKV7_9CHRO</name>
<feature type="region of interest" description="Disordered" evidence="6">
    <location>
        <begin position="219"/>
        <end position="244"/>
    </location>
</feature>
<comment type="similarity">
    <text evidence="1">In the C-terminal section; belongs to the transposase 35 family.</text>
</comment>
<dbReference type="OrthoDB" id="439709at2"/>
<reference evidence="9" key="1">
    <citation type="submission" date="2019-08" db="EMBL/GenBank/DDBJ databases">
        <title>Carotenoids and Carotenoid Binding Proteins in the Halophilic Cyanobacterium Euhalothece sp. ZM00.</title>
        <authorList>
            <person name="Cho S.M."/>
            <person name="Song J.Y."/>
            <person name="Park Y.-I."/>
        </authorList>
    </citation>
    <scope>NUCLEOTIDE SEQUENCE [LARGE SCALE GENOMIC DNA]</scope>
    <source>
        <strain evidence="9">Z-M001</strain>
    </source>
</reference>
<evidence type="ECO:0000256" key="6">
    <source>
        <dbReference type="SAM" id="MobiDB-lite"/>
    </source>
</evidence>
<dbReference type="Pfam" id="PF07282">
    <property type="entry name" value="Cas12f1-like_TNB"/>
    <property type="match status" value="1"/>
</dbReference>
<feature type="domain" description="Probable transposase IS891/IS1136/IS1341" evidence="7">
    <location>
        <begin position="167"/>
        <end position="281"/>
    </location>
</feature>
<keyword evidence="10" id="KW-1185">Reference proteome</keyword>
<comment type="similarity">
    <text evidence="2">In the N-terminal section; belongs to the transposase 2 family.</text>
</comment>
<feature type="compositionally biased region" description="Polar residues" evidence="6">
    <location>
        <begin position="384"/>
        <end position="407"/>
    </location>
</feature>
<dbReference type="InterPro" id="IPR001959">
    <property type="entry name" value="Transposase"/>
</dbReference>
<dbReference type="Pfam" id="PF01385">
    <property type="entry name" value="OrfB_IS605"/>
    <property type="match status" value="1"/>
</dbReference>
<organism evidence="9 10">
    <name type="scientific">Euhalothece natronophila Z-M001</name>
    <dbReference type="NCBI Taxonomy" id="522448"/>
    <lineage>
        <taxon>Bacteria</taxon>
        <taxon>Bacillati</taxon>
        <taxon>Cyanobacteriota</taxon>
        <taxon>Cyanophyceae</taxon>
        <taxon>Oscillatoriophycideae</taxon>
        <taxon>Chroococcales</taxon>
        <taxon>Halothecacae</taxon>
        <taxon>Halothece cluster</taxon>
        <taxon>Euhalothece</taxon>
    </lineage>
</organism>
<keyword evidence="4" id="KW-0238">DNA-binding</keyword>
<dbReference type="KEGG" id="enn:FRE64_03845"/>
<accession>A0A5B8NKV7</accession>
<dbReference type="InterPro" id="IPR010095">
    <property type="entry name" value="Cas12f1-like_TNB"/>
</dbReference>
<evidence type="ECO:0000313" key="10">
    <source>
        <dbReference type="Proteomes" id="UP000318453"/>
    </source>
</evidence>
<feature type="region of interest" description="Disordered" evidence="6">
    <location>
        <begin position="382"/>
        <end position="407"/>
    </location>
</feature>
<dbReference type="NCBIfam" id="NF040570">
    <property type="entry name" value="guided_TnpB"/>
    <property type="match status" value="1"/>
</dbReference>
<gene>
    <name evidence="9" type="ORF">FRE64_03845</name>
</gene>
<keyword evidence="5" id="KW-0233">DNA recombination</keyword>
<evidence type="ECO:0000259" key="7">
    <source>
        <dbReference type="Pfam" id="PF01385"/>
    </source>
</evidence>
<dbReference type="GO" id="GO:0032196">
    <property type="term" value="P:transposition"/>
    <property type="evidence" value="ECO:0007669"/>
    <property type="project" value="UniProtKB-KW"/>
</dbReference>
<evidence type="ECO:0000256" key="1">
    <source>
        <dbReference type="ARBA" id="ARBA00008761"/>
    </source>
</evidence>
<dbReference type="PANTHER" id="PTHR30405:SF25">
    <property type="entry name" value="RNA-GUIDED DNA ENDONUCLEASE INSQ-RELATED"/>
    <property type="match status" value="1"/>
</dbReference>
<dbReference type="RefSeq" id="WP_146294747.1">
    <property type="nucleotide sequence ID" value="NZ_CP042326.1"/>
</dbReference>
<keyword evidence="3" id="KW-0815">Transposition</keyword>
<dbReference type="EMBL" id="CP042326">
    <property type="protein sequence ID" value="QDZ39141.1"/>
    <property type="molecule type" value="Genomic_DNA"/>
</dbReference>
<evidence type="ECO:0000256" key="5">
    <source>
        <dbReference type="ARBA" id="ARBA00023172"/>
    </source>
</evidence>
<dbReference type="InterPro" id="IPR051399">
    <property type="entry name" value="RNA-guided_DNA_endo/Transpos"/>
</dbReference>
<feature type="domain" description="Cas12f1-like TNB" evidence="8">
    <location>
        <begin position="293"/>
        <end position="357"/>
    </location>
</feature>
<proteinExistence type="inferred from homology"/>
<evidence type="ECO:0000256" key="4">
    <source>
        <dbReference type="ARBA" id="ARBA00023125"/>
    </source>
</evidence>
<evidence type="ECO:0000313" key="9">
    <source>
        <dbReference type="EMBL" id="QDZ39141.1"/>
    </source>
</evidence>
<evidence type="ECO:0000256" key="2">
    <source>
        <dbReference type="ARBA" id="ARBA00011044"/>
    </source>
</evidence>
<dbReference type="AlphaFoldDB" id="A0A5B8NKV7"/>
<dbReference type="Proteomes" id="UP000318453">
    <property type="component" value="Chromosome"/>
</dbReference>
<sequence length="407" mass="46850">MFVLEFKVKAKKAQYQAIDEAIRTTQFIRNKCIRYWMDNQGVNKYALNKLCKQLAEEFSWAKKLNSMARQSAAERAWSSISRFYDNCKKGIKGKKGYPQFQKNNRSVEYKTCGWKLDLNTRKHITFTDKKGIGRVKLIGTRDLHFYHPDEIKRVRLLRRADGYYCQFLINTEVKEQLEPTKRTIGLDVGLESFYTDSDGQKEPNPRFFREGEQKLKRLQRRLSKKQKGSSNRRKARQKLGKAHLRISRQRKEHGKRIARCVVKSNDFIAYENLKVSNMVKNHCLAKSISDVGWYQFRVWLEYFAQKFGKVAVAVPPQYTSQECSNCGRIVKKSLSTRTHACQCGTKLDRDENAAINILREGLRTVGRTGTAGFEPDSKLVERPASTSVVSEQLGQADSSAGNLVSSS</sequence>